<organism evidence="1">
    <name type="scientific">uncultured Caudovirales phage</name>
    <dbReference type="NCBI Taxonomy" id="2100421"/>
    <lineage>
        <taxon>Viruses</taxon>
        <taxon>Duplodnaviria</taxon>
        <taxon>Heunggongvirae</taxon>
        <taxon>Uroviricota</taxon>
        <taxon>Caudoviricetes</taxon>
        <taxon>Peduoviridae</taxon>
        <taxon>Maltschvirus</taxon>
        <taxon>Maltschvirus maltsch</taxon>
    </lineage>
</organism>
<gene>
    <name evidence="1" type="ORF">UFOVP29_38</name>
</gene>
<evidence type="ECO:0000313" key="1">
    <source>
        <dbReference type="EMBL" id="CAB4122573.1"/>
    </source>
</evidence>
<protein>
    <submittedName>
        <fullName evidence="1">Uncharacterized protein</fullName>
    </submittedName>
</protein>
<sequence length="125" mass="14309">MNETDIKCLTTLVSFLTRNPQIINTLYGDPELQKYVQDPNHWKMGSSCKMTLDHAFPYEDRVGIYREGATPNRYGEATGTIPYKDVRWARYFYVADEMSDLGMLVYELRDGTIVVGTHSDCDPGE</sequence>
<name>A0A6J5KMU5_9CAUD</name>
<accession>A0A6J5KMU5</accession>
<reference evidence="1" key="1">
    <citation type="submission" date="2020-04" db="EMBL/GenBank/DDBJ databases">
        <authorList>
            <person name="Chiriac C."/>
            <person name="Salcher M."/>
            <person name="Ghai R."/>
            <person name="Kavagutti S V."/>
        </authorList>
    </citation>
    <scope>NUCLEOTIDE SEQUENCE</scope>
</reference>
<dbReference type="EMBL" id="LR796167">
    <property type="protein sequence ID" value="CAB4122573.1"/>
    <property type="molecule type" value="Genomic_DNA"/>
</dbReference>
<proteinExistence type="predicted"/>